<comment type="caution">
    <text evidence="1">The sequence shown here is derived from an EMBL/GenBank/DDBJ whole genome shotgun (WGS) entry which is preliminary data.</text>
</comment>
<name>A0A507QXF7_MONPU</name>
<evidence type="ECO:0000313" key="1">
    <source>
        <dbReference type="EMBL" id="TQB73302.1"/>
    </source>
</evidence>
<evidence type="ECO:0000313" key="2">
    <source>
        <dbReference type="Proteomes" id="UP000319663"/>
    </source>
</evidence>
<dbReference type="Gene3D" id="3.40.220.10">
    <property type="entry name" value="Leucine Aminopeptidase, subunit E, domain 1"/>
    <property type="match status" value="1"/>
</dbReference>
<reference evidence="1 2" key="1">
    <citation type="submission" date="2019-06" db="EMBL/GenBank/DDBJ databases">
        <title>Wine fermentation using esterase from Monascus purpureus.</title>
        <authorList>
            <person name="Geng C."/>
            <person name="Zhang Y."/>
        </authorList>
    </citation>
    <scope>NUCLEOTIDE SEQUENCE [LARGE SCALE GENOMIC DNA]</scope>
    <source>
        <strain evidence="1">HQ1</strain>
    </source>
</reference>
<gene>
    <name evidence="1" type="ORF">MPDQ_005965</name>
</gene>
<keyword evidence="2" id="KW-1185">Reference proteome</keyword>
<organism evidence="1 2">
    <name type="scientific">Monascus purpureus</name>
    <name type="common">Red mold</name>
    <name type="synonym">Monascus anka</name>
    <dbReference type="NCBI Taxonomy" id="5098"/>
    <lineage>
        <taxon>Eukaryota</taxon>
        <taxon>Fungi</taxon>
        <taxon>Dikarya</taxon>
        <taxon>Ascomycota</taxon>
        <taxon>Pezizomycotina</taxon>
        <taxon>Eurotiomycetes</taxon>
        <taxon>Eurotiomycetidae</taxon>
        <taxon>Eurotiales</taxon>
        <taxon>Aspergillaceae</taxon>
        <taxon>Monascus</taxon>
    </lineage>
</organism>
<dbReference type="EMBL" id="VIFY01000047">
    <property type="protein sequence ID" value="TQB73302.1"/>
    <property type="molecule type" value="Genomic_DNA"/>
</dbReference>
<dbReference type="Proteomes" id="UP000319663">
    <property type="component" value="Unassembled WGS sequence"/>
</dbReference>
<dbReference type="AlphaFoldDB" id="A0A507QXF7"/>
<protein>
    <submittedName>
        <fullName evidence="1">Uncharacterized protein</fullName>
    </submittedName>
</protein>
<dbReference type="SUPFAM" id="SSF52949">
    <property type="entry name" value="Macro domain-like"/>
    <property type="match status" value="1"/>
</dbReference>
<dbReference type="InterPro" id="IPR043472">
    <property type="entry name" value="Macro_dom-like"/>
</dbReference>
<accession>A0A507QXF7</accession>
<dbReference type="STRING" id="5098.A0A507QXF7"/>
<dbReference type="OrthoDB" id="6082470at2759"/>
<proteinExistence type="predicted"/>
<sequence>MRLPINAVWDREVVYECIWSLLCEIEGWNRKARKEEKITRILMILATGVGRVSKERWASQTVLAMKHFVDALERPQRWSALEWADIGDDALEVQRTWQPGSK</sequence>